<accession>A0A1I6RI50</accession>
<feature type="region of interest" description="Disordered" evidence="1">
    <location>
        <begin position="1"/>
        <end position="46"/>
    </location>
</feature>
<sequence length="212" mass="24129">MDRRLEGTGTGRSDKLKPSLNFTRRNHHKTHPRRLRGGAMGSFEDDRSQAEAIRPSVPEYEHFPADTYCVACAVAVSQDELTAFRELIERETATTAVVEQSTFLSRELDCGLELQQTEADLAAFAHELVETWEGQLDGDPSAVWWPLESDWRVALYVRYCRARAEHETDEFDCAERIERVRTVVSRCESAAENAAKRGLVHRDHVPGERVEQ</sequence>
<evidence type="ECO:0000313" key="2">
    <source>
        <dbReference type="EMBL" id="SFS64260.1"/>
    </source>
</evidence>
<dbReference type="AlphaFoldDB" id="A0A1I6RI50"/>
<dbReference type="EMBL" id="FOZS01000002">
    <property type="protein sequence ID" value="SFS64260.1"/>
    <property type="molecule type" value="Genomic_DNA"/>
</dbReference>
<evidence type="ECO:0000313" key="3">
    <source>
        <dbReference type="Proteomes" id="UP000199199"/>
    </source>
</evidence>
<keyword evidence="3" id="KW-1185">Reference proteome</keyword>
<feature type="compositionally biased region" description="Basic residues" evidence="1">
    <location>
        <begin position="24"/>
        <end position="36"/>
    </location>
</feature>
<dbReference type="Proteomes" id="UP000199199">
    <property type="component" value="Unassembled WGS sequence"/>
</dbReference>
<organism evidence="2 3">
    <name type="scientific">Halostagnicola kamekurae</name>
    <dbReference type="NCBI Taxonomy" id="619731"/>
    <lineage>
        <taxon>Archaea</taxon>
        <taxon>Methanobacteriati</taxon>
        <taxon>Methanobacteriota</taxon>
        <taxon>Stenosarchaea group</taxon>
        <taxon>Halobacteria</taxon>
        <taxon>Halobacteriales</taxon>
        <taxon>Natrialbaceae</taxon>
        <taxon>Halostagnicola</taxon>
    </lineage>
</organism>
<name>A0A1I6RI50_9EURY</name>
<proteinExistence type="predicted"/>
<reference evidence="3" key="1">
    <citation type="submission" date="2016-10" db="EMBL/GenBank/DDBJ databases">
        <authorList>
            <person name="Varghese N."/>
            <person name="Submissions S."/>
        </authorList>
    </citation>
    <scope>NUCLEOTIDE SEQUENCE [LARGE SCALE GENOMIC DNA]</scope>
    <source>
        <strain evidence="3">DSM 22427</strain>
    </source>
</reference>
<gene>
    <name evidence="2" type="ORF">SAMN04488556_1804</name>
</gene>
<protein>
    <submittedName>
        <fullName evidence="2">Uncharacterized protein</fullName>
    </submittedName>
</protein>
<evidence type="ECO:0000256" key="1">
    <source>
        <dbReference type="SAM" id="MobiDB-lite"/>
    </source>
</evidence>
<feature type="compositionally biased region" description="Basic and acidic residues" evidence="1">
    <location>
        <begin position="1"/>
        <end position="17"/>
    </location>
</feature>